<dbReference type="Gene3D" id="3.40.50.720">
    <property type="entry name" value="NAD(P)-binding Rossmann-like Domain"/>
    <property type="match status" value="1"/>
</dbReference>
<organism evidence="5 6">
    <name type="scientific">Leifsonia shinshuensis</name>
    <dbReference type="NCBI Taxonomy" id="150026"/>
    <lineage>
        <taxon>Bacteria</taxon>
        <taxon>Bacillati</taxon>
        <taxon>Actinomycetota</taxon>
        <taxon>Actinomycetes</taxon>
        <taxon>Micrococcales</taxon>
        <taxon>Microbacteriaceae</taxon>
        <taxon>Leifsonia</taxon>
    </lineage>
</organism>
<dbReference type="PANTHER" id="PTHR21089">
    <property type="entry name" value="SHIKIMATE DEHYDROGENASE"/>
    <property type="match status" value="1"/>
</dbReference>
<accession>A0A7G6YF42</accession>
<feature type="domain" description="SDH C-terminal" evidence="4">
    <location>
        <begin position="262"/>
        <end position="287"/>
    </location>
</feature>
<comment type="pathway">
    <text evidence="1">Metabolic intermediate biosynthesis; chorismate biosynthesis; chorismate from D-erythrose 4-phosphate and phosphoenolpyruvate: step 4/7.</text>
</comment>
<gene>
    <name evidence="5" type="ORF">F1C12_19630</name>
</gene>
<protein>
    <submittedName>
        <fullName evidence="5">Shikimate dehydrogenase</fullName>
        <ecNumber evidence="5">1.1.1.25</ecNumber>
    </submittedName>
</protein>
<dbReference type="KEGG" id="lse:F1C12_19630"/>
<dbReference type="SUPFAM" id="SSF51735">
    <property type="entry name" value="NAD(P)-binding Rossmann-fold domains"/>
    <property type="match status" value="1"/>
</dbReference>
<dbReference type="Pfam" id="PF18317">
    <property type="entry name" value="SDH_C"/>
    <property type="match status" value="1"/>
</dbReference>
<evidence type="ECO:0000313" key="6">
    <source>
        <dbReference type="Proteomes" id="UP000515511"/>
    </source>
</evidence>
<dbReference type="Gene3D" id="3.40.50.10860">
    <property type="entry name" value="Leucine Dehydrogenase, chain A, domain 1"/>
    <property type="match status" value="1"/>
</dbReference>
<dbReference type="GO" id="GO:0019632">
    <property type="term" value="P:shikimate metabolic process"/>
    <property type="evidence" value="ECO:0007669"/>
    <property type="project" value="TreeGrafter"/>
</dbReference>
<dbReference type="GO" id="GO:0005829">
    <property type="term" value="C:cytosol"/>
    <property type="evidence" value="ECO:0007669"/>
    <property type="project" value="TreeGrafter"/>
</dbReference>
<keyword evidence="2" id="KW-0057">Aromatic amino acid biosynthesis</keyword>
<dbReference type="InterPro" id="IPR036291">
    <property type="entry name" value="NAD(P)-bd_dom_sf"/>
</dbReference>
<keyword evidence="5" id="KW-0560">Oxidoreductase</keyword>
<dbReference type="GO" id="GO:0009423">
    <property type="term" value="P:chorismate biosynthetic process"/>
    <property type="evidence" value="ECO:0007669"/>
    <property type="project" value="TreeGrafter"/>
</dbReference>
<reference evidence="6" key="1">
    <citation type="submission" date="2019-09" db="EMBL/GenBank/DDBJ databases">
        <title>Antimicrobial potential of Antarctic Bacteria.</title>
        <authorList>
            <person name="Benaud N."/>
            <person name="Edwards R.J."/>
            <person name="Ferrari B.C."/>
        </authorList>
    </citation>
    <scope>NUCLEOTIDE SEQUENCE [LARGE SCALE GENOMIC DNA]</scope>
    <source>
        <strain evidence="6">INR9</strain>
    </source>
</reference>
<dbReference type="InterPro" id="IPR041121">
    <property type="entry name" value="SDH_C"/>
</dbReference>
<dbReference type="PANTHER" id="PTHR21089:SF1">
    <property type="entry name" value="BIFUNCTIONAL 3-DEHYDROQUINATE DEHYDRATASE_SHIKIMATE DEHYDROGENASE, CHLOROPLASTIC"/>
    <property type="match status" value="1"/>
</dbReference>
<evidence type="ECO:0000259" key="3">
    <source>
        <dbReference type="Pfam" id="PF08501"/>
    </source>
</evidence>
<dbReference type="InterPro" id="IPR013708">
    <property type="entry name" value="Shikimate_DH-bd_N"/>
</dbReference>
<dbReference type="Proteomes" id="UP000515511">
    <property type="component" value="Chromosome"/>
</dbReference>
<dbReference type="InterPro" id="IPR046346">
    <property type="entry name" value="Aminoacid_DH-like_N_sf"/>
</dbReference>
<dbReference type="NCBIfam" id="NF009201">
    <property type="entry name" value="PRK12549.1"/>
    <property type="match status" value="1"/>
</dbReference>
<dbReference type="RefSeq" id="WP_185276515.1">
    <property type="nucleotide sequence ID" value="NZ_CP043641.1"/>
</dbReference>
<evidence type="ECO:0000256" key="1">
    <source>
        <dbReference type="ARBA" id="ARBA00004871"/>
    </source>
</evidence>
<dbReference type="SUPFAM" id="SSF53223">
    <property type="entry name" value="Aminoacid dehydrogenase-like, N-terminal domain"/>
    <property type="match status" value="1"/>
</dbReference>
<dbReference type="InterPro" id="IPR022893">
    <property type="entry name" value="Shikimate_DH_fam"/>
</dbReference>
<evidence type="ECO:0000313" key="5">
    <source>
        <dbReference type="EMBL" id="QNE37107.1"/>
    </source>
</evidence>
<proteinExistence type="predicted"/>
<dbReference type="Pfam" id="PF08501">
    <property type="entry name" value="Shikimate_dh_N"/>
    <property type="match status" value="1"/>
</dbReference>
<evidence type="ECO:0000256" key="2">
    <source>
        <dbReference type="ARBA" id="ARBA00023141"/>
    </source>
</evidence>
<dbReference type="EMBL" id="CP043641">
    <property type="protein sequence ID" value="QNE37107.1"/>
    <property type="molecule type" value="Genomic_DNA"/>
</dbReference>
<evidence type="ECO:0000259" key="4">
    <source>
        <dbReference type="Pfam" id="PF18317"/>
    </source>
</evidence>
<dbReference type="GO" id="GO:0004764">
    <property type="term" value="F:shikimate 3-dehydrogenase (NADP+) activity"/>
    <property type="evidence" value="ECO:0007669"/>
    <property type="project" value="UniProtKB-EC"/>
</dbReference>
<dbReference type="EC" id="1.1.1.25" evidence="5"/>
<sequence length="297" mass="30465">MSVVGESYLVGLLGEGVLPSLTPPLHEREADEQGLRYLYRPIDLLAVDGGGEVDATIARVLDGAALLGFNALNITHPCKQRVLAHLDEVTASAAAIGSVNTVLLADGRRVGHNTDVTGFASALRDGLPDADLGHVVVIGAGGAGAAVSAALLEAGASRLTVADLDAERAGALAASLVPRFPAATASGVSPDVLADLLGDTTRPVTGLVNASFVGMHTHPGIPLDAGLLRPDLWVADVVYRPVDTELLRAARAAGCRTLDGGGMAVGQAADAFRLITGAEPDRERMRAHFAAMIQEGR</sequence>
<dbReference type="GO" id="GO:0009073">
    <property type="term" value="P:aromatic amino acid family biosynthetic process"/>
    <property type="evidence" value="ECO:0007669"/>
    <property type="project" value="UniProtKB-KW"/>
</dbReference>
<dbReference type="AlphaFoldDB" id="A0A7G6YF42"/>
<dbReference type="CDD" id="cd01065">
    <property type="entry name" value="NAD_bind_Shikimate_DH"/>
    <property type="match status" value="1"/>
</dbReference>
<feature type="domain" description="Shikimate dehydrogenase substrate binding N-terminal" evidence="3">
    <location>
        <begin position="12"/>
        <end position="102"/>
    </location>
</feature>
<dbReference type="GO" id="GO:0050661">
    <property type="term" value="F:NADP binding"/>
    <property type="evidence" value="ECO:0007669"/>
    <property type="project" value="TreeGrafter"/>
</dbReference>
<keyword evidence="2" id="KW-0028">Amino-acid biosynthesis</keyword>
<name>A0A7G6YF42_9MICO</name>